<dbReference type="NCBIfam" id="TIGR00691">
    <property type="entry name" value="spoT_relA"/>
    <property type="match status" value="1"/>
</dbReference>
<evidence type="ECO:0000313" key="4">
    <source>
        <dbReference type="Proteomes" id="UP000175968"/>
    </source>
</evidence>
<dbReference type="RefSeq" id="WP_035637972.1">
    <property type="nucleotide sequence ID" value="NZ_CP017479.1"/>
</dbReference>
<dbReference type="InterPro" id="IPR004811">
    <property type="entry name" value="RelA/Spo_fam"/>
</dbReference>
<dbReference type="Pfam" id="PF04607">
    <property type="entry name" value="RelA_SpoT"/>
    <property type="match status" value="1"/>
</dbReference>
<dbReference type="SUPFAM" id="SSF81301">
    <property type="entry name" value="Nucleotidyltransferase"/>
    <property type="match status" value="1"/>
</dbReference>
<name>A0AAC9N5M2_9FLAO</name>
<evidence type="ECO:0000313" key="3">
    <source>
        <dbReference type="EMBL" id="AOW09567.1"/>
    </source>
</evidence>
<dbReference type="FunFam" id="3.10.20.30:FF:000002">
    <property type="entry name" value="GTP pyrophosphokinase (RelA/SpoT)"/>
    <property type="match status" value="1"/>
</dbReference>
<dbReference type="PANTHER" id="PTHR21262:SF31">
    <property type="entry name" value="GTP PYROPHOSPHOKINASE"/>
    <property type="match status" value="1"/>
</dbReference>
<dbReference type="GO" id="GO:0005886">
    <property type="term" value="C:plasma membrane"/>
    <property type="evidence" value="ECO:0007669"/>
    <property type="project" value="TreeGrafter"/>
</dbReference>
<dbReference type="GO" id="GO:0015969">
    <property type="term" value="P:guanosine tetraphosphate metabolic process"/>
    <property type="evidence" value="ECO:0007669"/>
    <property type="project" value="InterPro"/>
</dbReference>
<reference evidence="3 4" key="1">
    <citation type="submission" date="2016-10" db="EMBL/GenBank/DDBJ databases">
        <title>Flavobacterium gilvum sp. nov., isolated from stream water.</title>
        <authorList>
            <person name="Shin S.-K."/>
            <person name="Cho Y.-J."/>
            <person name="Yi H."/>
        </authorList>
    </citation>
    <scope>NUCLEOTIDE SEQUENCE [LARGE SCALE GENOMIC DNA]</scope>
    <source>
        <strain evidence="3 4">EM1308</strain>
    </source>
</reference>
<comment type="similarity">
    <text evidence="1">Belongs to the relA/spoT family.</text>
</comment>
<dbReference type="Gene3D" id="3.10.20.30">
    <property type="match status" value="1"/>
</dbReference>
<dbReference type="SMART" id="SM00471">
    <property type="entry name" value="HDc"/>
    <property type="match status" value="1"/>
</dbReference>
<dbReference type="InterPro" id="IPR043519">
    <property type="entry name" value="NT_sf"/>
</dbReference>
<dbReference type="Proteomes" id="UP000175968">
    <property type="component" value="Chromosome"/>
</dbReference>
<dbReference type="Gene3D" id="1.10.3210.10">
    <property type="entry name" value="Hypothetical protein af1432"/>
    <property type="match status" value="1"/>
</dbReference>
<dbReference type="Pfam" id="PF13328">
    <property type="entry name" value="HD_4"/>
    <property type="match status" value="1"/>
</dbReference>
<gene>
    <name evidence="3" type="ORF">EM308_08660</name>
</gene>
<dbReference type="Gene3D" id="3.30.70.260">
    <property type="match status" value="1"/>
</dbReference>
<proteinExistence type="inferred from homology"/>
<dbReference type="PROSITE" id="PS51880">
    <property type="entry name" value="TGS"/>
    <property type="match status" value="1"/>
</dbReference>
<dbReference type="PANTHER" id="PTHR21262">
    <property type="entry name" value="GUANOSINE-3',5'-BIS DIPHOSPHATE 3'-PYROPHOSPHOHYDROLASE"/>
    <property type="match status" value="1"/>
</dbReference>
<dbReference type="CDD" id="cd00077">
    <property type="entry name" value="HDc"/>
    <property type="match status" value="1"/>
</dbReference>
<dbReference type="InterPro" id="IPR033655">
    <property type="entry name" value="TGS_RelA/SpoT"/>
</dbReference>
<protein>
    <submittedName>
        <fullName evidence="3">RelA/SpoT family protein</fullName>
    </submittedName>
</protein>
<dbReference type="InterPro" id="IPR004095">
    <property type="entry name" value="TGS"/>
</dbReference>
<accession>A0AAC9N5M2</accession>
<comment type="function">
    <text evidence="1">In eubacteria ppGpp (guanosine 3'-diphosphate 5'-diphosphate) is a mediator of the stringent response that coordinates a variety of cellular activities in response to changes in nutritional abundance.</text>
</comment>
<dbReference type="InterPro" id="IPR012675">
    <property type="entry name" value="Beta-grasp_dom_sf"/>
</dbReference>
<evidence type="ECO:0000256" key="1">
    <source>
        <dbReference type="RuleBase" id="RU003847"/>
    </source>
</evidence>
<dbReference type="Pfam" id="PF13291">
    <property type="entry name" value="ACT_4"/>
    <property type="match status" value="1"/>
</dbReference>
<keyword evidence="4" id="KW-1185">Reference proteome</keyword>
<dbReference type="InterPro" id="IPR007685">
    <property type="entry name" value="RelA_SpoT"/>
</dbReference>
<dbReference type="SMART" id="SM00954">
    <property type="entry name" value="RelA_SpoT"/>
    <property type="match status" value="1"/>
</dbReference>
<feature type="domain" description="TGS" evidence="2">
    <location>
        <begin position="402"/>
        <end position="463"/>
    </location>
</feature>
<dbReference type="CDD" id="cd01668">
    <property type="entry name" value="TGS_RSH"/>
    <property type="match status" value="1"/>
</dbReference>
<dbReference type="Pfam" id="PF02824">
    <property type="entry name" value="TGS"/>
    <property type="match status" value="1"/>
</dbReference>
<dbReference type="KEGG" id="fgl:EM308_08660"/>
<dbReference type="InterPro" id="IPR003607">
    <property type="entry name" value="HD/PDEase_dom"/>
</dbReference>
<dbReference type="CDD" id="cd05399">
    <property type="entry name" value="NT_Rel-Spo_like"/>
    <property type="match status" value="1"/>
</dbReference>
<dbReference type="AlphaFoldDB" id="A0AAC9N5M2"/>
<organism evidence="3 4">
    <name type="scientific">Flavobacterium gilvum</name>
    <dbReference type="NCBI Taxonomy" id="1492737"/>
    <lineage>
        <taxon>Bacteria</taxon>
        <taxon>Pseudomonadati</taxon>
        <taxon>Bacteroidota</taxon>
        <taxon>Flavobacteriia</taxon>
        <taxon>Flavobacteriales</taxon>
        <taxon>Flavobacteriaceae</taxon>
        <taxon>Flavobacterium</taxon>
    </lineage>
</organism>
<dbReference type="SUPFAM" id="SSF81271">
    <property type="entry name" value="TGS-like"/>
    <property type="match status" value="1"/>
</dbReference>
<dbReference type="InterPro" id="IPR002912">
    <property type="entry name" value="ACT_dom"/>
</dbReference>
<sequence length="739" mass="84319">MIEIDIEKENKAIAQEYKELLRISYQTLTAEDKKLIRKAFDVAVDAHKDQRRKSGEAYIFHPIAVAKIVASDIGLGSTSIAAALLHDVVEDTPITVKDIEKMFGPKIAQLVEGLTKISLVQKDLNVSMQAENFRKMLLTLNDDVRVILIKIADRLHNMLTMESMENHKQIKIASETLYIYAPLAHRLGLYKIKNKLEDLGLKYTEPERYNSIVSKIRETKEEQDLYIKDISEVLQKALDEENIDFIIKGRPKSIYSINRKMLAQNVGFDEVYDKFALRIVYKSNPHDEKFLAWKIYSIVTDHYRPSPSRLRDWISSPKSTGYEALHITVMGPKGRWVEVQVRSERMDEIAEKGYAAHYKYKNGATEENGLDVWLNLLKEALENSETSAVDFVEDFKMNLYSKEIYIFTPKGDIKCLPKGATSLDFAFSIHSEIGIKTRGTRVNGKLVPLNYELKSGDQVEIITSPNQKPTINWLDYVTTSRAKNKIRNVLNEDIKKLAEDGKELLTRKLKHLKVTLNEQTTNELVNFFRLKTSLDLFYRVGVGSIDNQQLKDFAAQKSNTLINFFKNKIKRSHSTADEDIHKQIISSNYDMLVFGKTQDKLDYKLSSCCNPIPGDDVFGFVTINEGIKIHKKDCPNAISLQSNYAYRIIQAKWIDSTQQDFKATINIMGMDSLGLTNELTKVISNNMNVNIQSISLNGEAGIFKGQVSVIVPNITILKKMMDNIKKIDGIDKVTRVYKN</sequence>
<dbReference type="Gene3D" id="3.30.460.10">
    <property type="entry name" value="Beta Polymerase, domain 2"/>
    <property type="match status" value="1"/>
</dbReference>
<evidence type="ECO:0000259" key="2">
    <source>
        <dbReference type="PROSITE" id="PS51880"/>
    </source>
</evidence>
<dbReference type="SUPFAM" id="SSF109604">
    <property type="entry name" value="HD-domain/PDEase-like"/>
    <property type="match status" value="1"/>
</dbReference>
<dbReference type="EMBL" id="CP017479">
    <property type="protein sequence ID" value="AOW09567.1"/>
    <property type="molecule type" value="Genomic_DNA"/>
</dbReference>
<dbReference type="InterPro" id="IPR012676">
    <property type="entry name" value="TGS-like"/>
</dbReference>
<dbReference type="FunFam" id="1.10.3210.10:FF:000001">
    <property type="entry name" value="GTP pyrophosphokinase RelA"/>
    <property type="match status" value="1"/>
</dbReference>